<name>A0A0L6JPA2_9FIRM</name>
<accession>A0A0L6JPA2</accession>
<dbReference type="STRING" id="398512.Bccel_2880"/>
<sequence>MRLQLQIEESYNFTKENDVTNYIAVFWGGVKIKQRFGGVKWPRALLRKINIDQAHFRFQKSYTWYIIFVYSFKQIYRSDNNE</sequence>
<comment type="caution">
    <text evidence="1">The sequence shown here is derived from an EMBL/GenBank/DDBJ whole genome shotgun (WGS) entry which is preliminary data.</text>
</comment>
<keyword evidence="2" id="KW-1185">Reference proteome</keyword>
<reference evidence="2" key="1">
    <citation type="submission" date="2015-07" db="EMBL/GenBank/DDBJ databases">
        <title>Near-Complete Genome Sequence of the Cellulolytic Bacterium Bacteroides (Pseudobacteroides) cellulosolvens ATCC 35603.</title>
        <authorList>
            <person name="Dassa B."/>
            <person name="Utturkar S.M."/>
            <person name="Klingeman D.M."/>
            <person name="Hurt R.A."/>
            <person name="Keller M."/>
            <person name="Xu J."/>
            <person name="Reddy Y.H.K."/>
            <person name="Borovok I."/>
            <person name="Grinberg I.R."/>
            <person name="Lamed R."/>
            <person name="Zhivin O."/>
            <person name="Bayer E.A."/>
            <person name="Brown S.D."/>
        </authorList>
    </citation>
    <scope>NUCLEOTIDE SEQUENCE [LARGE SCALE GENOMIC DNA]</scope>
    <source>
        <strain evidence="2">DSM 2933</strain>
    </source>
</reference>
<organism evidence="1 2">
    <name type="scientific">Pseudobacteroides cellulosolvens ATCC 35603 = DSM 2933</name>
    <dbReference type="NCBI Taxonomy" id="398512"/>
    <lineage>
        <taxon>Bacteria</taxon>
        <taxon>Bacillati</taxon>
        <taxon>Bacillota</taxon>
        <taxon>Clostridia</taxon>
        <taxon>Eubacteriales</taxon>
        <taxon>Oscillospiraceae</taxon>
        <taxon>Pseudobacteroides</taxon>
    </lineage>
</organism>
<dbReference type="AlphaFoldDB" id="A0A0L6JPA2"/>
<evidence type="ECO:0000313" key="2">
    <source>
        <dbReference type="Proteomes" id="UP000036923"/>
    </source>
</evidence>
<proteinExistence type="predicted"/>
<protein>
    <submittedName>
        <fullName evidence="1">Uncharacterized protein</fullName>
    </submittedName>
</protein>
<dbReference type="Proteomes" id="UP000036923">
    <property type="component" value="Unassembled WGS sequence"/>
</dbReference>
<gene>
    <name evidence="1" type="ORF">Bccel_2880</name>
</gene>
<dbReference type="EMBL" id="LGTC01000001">
    <property type="protein sequence ID" value="KNY27609.1"/>
    <property type="molecule type" value="Genomic_DNA"/>
</dbReference>
<evidence type="ECO:0000313" key="1">
    <source>
        <dbReference type="EMBL" id="KNY27609.1"/>
    </source>
</evidence>